<keyword evidence="3" id="KW-1185">Reference proteome</keyword>
<dbReference type="AlphaFoldDB" id="A0A9K3GH05"/>
<feature type="compositionally biased region" description="Basic and acidic residues" evidence="1">
    <location>
        <begin position="212"/>
        <end position="222"/>
    </location>
</feature>
<evidence type="ECO:0000313" key="3">
    <source>
        <dbReference type="Proteomes" id="UP000265618"/>
    </source>
</evidence>
<name>A0A9K3GH05_9EUKA</name>
<dbReference type="EMBL" id="BDIP01000781">
    <property type="protein sequence ID" value="GIQ82693.1"/>
    <property type="molecule type" value="Genomic_DNA"/>
</dbReference>
<feature type="non-terminal residue" evidence="2">
    <location>
        <position position="1"/>
    </location>
</feature>
<evidence type="ECO:0000256" key="1">
    <source>
        <dbReference type="SAM" id="MobiDB-lite"/>
    </source>
</evidence>
<feature type="region of interest" description="Disordered" evidence="1">
    <location>
        <begin position="198"/>
        <end position="252"/>
    </location>
</feature>
<organism evidence="2 3">
    <name type="scientific">Kipferlia bialata</name>
    <dbReference type="NCBI Taxonomy" id="797122"/>
    <lineage>
        <taxon>Eukaryota</taxon>
        <taxon>Metamonada</taxon>
        <taxon>Carpediemonas-like organisms</taxon>
        <taxon>Kipferlia</taxon>
    </lineage>
</organism>
<feature type="region of interest" description="Disordered" evidence="1">
    <location>
        <begin position="1"/>
        <end position="21"/>
    </location>
</feature>
<accession>A0A9K3GH05</accession>
<comment type="caution">
    <text evidence="2">The sequence shown here is derived from an EMBL/GenBank/DDBJ whole genome shotgun (WGS) entry which is preliminary data.</text>
</comment>
<dbReference type="Proteomes" id="UP000265618">
    <property type="component" value="Unassembled WGS sequence"/>
</dbReference>
<reference evidence="2 3" key="1">
    <citation type="journal article" date="2018" name="PLoS ONE">
        <title>The draft genome of Kipferlia bialata reveals reductive genome evolution in fornicate parasites.</title>
        <authorList>
            <person name="Tanifuji G."/>
            <person name="Takabayashi S."/>
            <person name="Kume K."/>
            <person name="Takagi M."/>
            <person name="Nakayama T."/>
            <person name="Kamikawa R."/>
            <person name="Inagaki Y."/>
            <person name="Hashimoto T."/>
        </authorList>
    </citation>
    <scope>NUCLEOTIDE SEQUENCE [LARGE SCALE GENOMIC DNA]</scope>
    <source>
        <strain evidence="2">NY0173</strain>
    </source>
</reference>
<feature type="compositionally biased region" description="Low complexity" evidence="1">
    <location>
        <begin position="1"/>
        <end position="20"/>
    </location>
</feature>
<gene>
    <name evidence="2" type="ORF">KIPB_003873</name>
</gene>
<evidence type="ECO:0000313" key="2">
    <source>
        <dbReference type="EMBL" id="GIQ82693.1"/>
    </source>
</evidence>
<proteinExistence type="predicted"/>
<sequence>ACSLDSSTPVSVGSSSPDPLTQRGTLIKEMLGVCCRIASAALTHYQDGVCKVSEDKIRLHCIMCLEGERDRTVTHGDSAIQRQKERERQKRDAALVALLSMHKGVASVQSVSDPTSAAWCIVSSARGVASGAKSTSKRRAPSPIPNPRHKRGRERGRERGRVSQQEEFLHDLLASVPGVSGDVAEAVAKKHGSLVSLASALSEPKSSGVKKGGRETKRDSKGKSKKPTPVLKGPGTSAITALMMSEDRDAPL</sequence>
<feature type="region of interest" description="Disordered" evidence="1">
    <location>
        <begin position="130"/>
        <end position="164"/>
    </location>
</feature>
<protein>
    <submittedName>
        <fullName evidence="2">Uncharacterized protein</fullName>
    </submittedName>
</protein>